<evidence type="ECO:0000313" key="1">
    <source>
        <dbReference type="EMBL" id="KAL3955177.1"/>
    </source>
</evidence>
<sequence length="167" mass="17087">MLAGSVGCRSTESGLGTTQLRAFGPGVSRGTGGGLPTLLGAIALIAYPGTADESERGLGVKSLQHHSSVCTSRAARQPPALRAAVPRLLTSPLGVDGTVREWSTMGCLSDAEGDEQTQSQTAEPPGQNQNQNQDQDQDQGATSDGRPGEQASPQSPDEGCIWGMAVG</sequence>
<evidence type="ECO:0000313" key="2">
    <source>
        <dbReference type="Proteomes" id="UP001638806"/>
    </source>
</evidence>
<keyword evidence="2" id="KW-1185">Reference proteome</keyword>
<accession>A0ACC4DFM6</accession>
<protein>
    <submittedName>
        <fullName evidence="1">Uncharacterized protein</fullName>
    </submittedName>
</protein>
<dbReference type="Proteomes" id="UP001638806">
    <property type="component" value="Unassembled WGS sequence"/>
</dbReference>
<organism evidence="1 2">
    <name type="scientific">Purpureocillium lilacinum</name>
    <name type="common">Paecilomyces lilacinus</name>
    <dbReference type="NCBI Taxonomy" id="33203"/>
    <lineage>
        <taxon>Eukaryota</taxon>
        <taxon>Fungi</taxon>
        <taxon>Dikarya</taxon>
        <taxon>Ascomycota</taxon>
        <taxon>Pezizomycotina</taxon>
        <taxon>Sordariomycetes</taxon>
        <taxon>Hypocreomycetidae</taxon>
        <taxon>Hypocreales</taxon>
        <taxon>Ophiocordycipitaceae</taxon>
        <taxon>Purpureocillium</taxon>
    </lineage>
</organism>
<proteinExistence type="predicted"/>
<comment type="caution">
    <text evidence="1">The sequence shown here is derived from an EMBL/GenBank/DDBJ whole genome shotgun (WGS) entry which is preliminary data.</text>
</comment>
<name>A0ACC4DFM6_PURLI</name>
<reference evidence="1" key="1">
    <citation type="submission" date="2024-12" db="EMBL/GenBank/DDBJ databases">
        <title>Comparative genomics and development of molecular markers within Purpureocillium lilacinum and among Purpureocillium species.</title>
        <authorList>
            <person name="Yeh Z.-Y."/>
            <person name="Ni N.-T."/>
            <person name="Lo P.-H."/>
            <person name="Mushyakhwo K."/>
            <person name="Lin C.-F."/>
            <person name="Nai Y.-S."/>
        </authorList>
    </citation>
    <scope>NUCLEOTIDE SEQUENCE</scope>
    <source>
        <strain evidence="1">NCHU-NPUST-175</strain>
    </source>
</reference>
<gene>
    <name evidence="1" type="ORF">ACCO45_010740</name>
</gene>
<dbReference type="EMBL" id="JBGNUJ010000010">
    <property type="protein sequence ID" value="KAL3955177.1"/>
    <property type="molecule type" value="Genomic_DNA"/>
</dbReference>